<dbReference type="RefSeq" id="WP_163735451.1">
    <property type="nucleotide sequence ID" value="NZ_AP022610.1"/>
</dbReference>
<proteinExistence type="predicted"/>
<organism evidence="1 2">
    <name type="scientific">Mycolicibacterium madagascariense</name>
    <dbReference type="NCBI Taxonomy" id="212765"/>
    <lineage>
        <taxon>Bacteria</taxon>
        <taxon>Bacillati</taxon>
        <taxon>Actinomycetota</taxon>
        <taxon>Actinomycetes</taxon>
        <taxon>Mycobacteriales</taxon>
        <taxon>Mycobacteriaceae</taxon>
        <taxon>Mycolicibacterium</taxon>
    </lineage>
</organism>
<sequence>MHEIAWRLSDYGVPDTLKPAPDVSEAALQQKANRLALLGVITHAKGTLYLIPPKPAAAPAPDEPKA</sequence>
<keyword evidence="2" id="KW-1185">Reference proteome</keyword>
<protein>
    <submittedName>
        <fullName evidence="1">Uncharacterized protein</fullName>
    </submittedName>
</protein>
<evidence type="ECO:0000313" key="2">
    <source>
        <dbReference type="Proteomes" id="UP000466517"/>
    </source>
</evidence>
<gene>
    <name evidence="1" type="ORF">MMAD_18060</name>
</gene>
<reference evidence="1 2" key="1">
    <citation type="journal article" date="2019" name="Emerg. Microbes Infect.">
        <title>Comprehensive subspecies identification of 175 nontuberculous mycobacteria species based on 7547 genomic profiles.</title>
        <authorList>
            <person name="Matsumoto Y."/>
            <person name="Kinjo T."/>
            <person name="Motooka D."/>
            <person name="Nabeya D."/>
            <person name="Jung N."/>
            <person name="Uechi K."/>
            <person name="Horii T."/>
            <person name="Iida T."/>
            <person name="Fujita J."/>
            <person name="Nakamura S."/>
        </authorList>
    </citation>
    <scope>NUCLEOTIDE SEQUENCE [LARGE SCALE GENOMIC DNA]</scope>
    <source>
        <strain evidence="1 2">JCM 13574</strain>
    </source>
</reference>
<dbReference type="EMBL" id="AP022610">
    <property type="protein sequence ID" value="BBZ27511.1"/>
    <property type="molecule type" value="Genomic_DNA"/>
</dbReference>
<evidence type="ECO:0000313" key="1">
    <source>
        <dbReference type="EMBL" id="BBZ27511.1"/>
    </source>
</evidence>
<dbReference type="AlphaFoldDB" id="A0A7I7XEI1"/>
<dbReference type="KEGG" id="mmag:MMAD_18060"/>
<name>A0A7I7XEI1_9MYCO</name>
<dbReference type="Proteomes" id="UP000466517">
    <property type="component" value="Chromosome"/>
</dbReference>
<accession>A0A7I7XEI1</accession>